<dbReference type="NCBIfam" id="NF033831">
    <property type="entry name" value="sce7725_fam"/>
    <property type="match status" value="2"/>
</dbReference>
<keyword evidence="2" id="KW-1185">Reference proteome</keyword>
<evidence type="ECO:0000313" key="1">
    <source>
        <dbReference type="EMBL" id="MFD1484403.1"/>
    </source>
</evidence>
<proteinExistence type="predicted"/>
<gene>
    <name evidence="1" type="ORF">ACFQ5J_04045</name>
</gene>
<dbReference type="EMBL" id="JBHTON010000008">
    <property type="protein sequence ID" value="MFD1484403.1"/>
    <property type="molecule type" value="Genomic_DNA"/>
</dbReference>
<dbReference type="InterPro" id="IPR047727">
    <property type="entry name" value="Sce7725-like"/>
</dbReference>
<evidence type="ECO:0000313" key="2">
    <source>
        <dbReference type="Proteomes" id="UP001597252"/>
    </source>
</evidence>
<dbReference type="Proteomes" id="UP001597252">
    <property type="component" value="Unassembled WGS sequence"/>
</dbReference>
<reference evidence="2" key="1">
    <citation type="journal article" date="2019" name="Int. J. Syst. Evol. Microbiol.">
        <title>The Global Catalogue of Microorganisms (GCM) 10K type strain sequencing project: providing services to taxonomists for standard genome sequencing and annotation.</title>
        <authorList>
            <consortium name="The Broad Institute Genomics Platform"/>
            <consortium name="The Broad Institute Genome Sequencing Center for Infectious Disease"/>
            <person name="Wu L."/>
            <person name="Ma J."/>
        </authorList>
    </citation>
    <scope>NUCLEOTIDE SEQUENCE [LARGE SCALE GENOMIC DNA]</scope>
    <source>
        <strain evidence="2">CCM 8903</strain>
    </source>
</reference>
<dbReference type="RefSeq" id="WP_125753315.1">
    <property type="nucleotide sequence ID" value="NZ_JBHTON010000008.1"/>
</dbReference>
<protein>
    <submittedName>
        <fullName evidence="1">Sce7725 family protein</fullName>
    </submittedName>
</protein>
<accession>A0ABW4E601</accession>
<name>A0ABW4E601_9LACO</name>
<sequence length="274" mass="31260">MNYYPVIRGRQYDLIALREAVQNQLSAHIIPIIEPVKDIAALPRTIAAFAKAQHPLFVIQNPQVGQYGLLAHPRYPIRQPLMPPVAWARYFDAVPTGLTIAQTFAQSQLLAADQMALLPNTARVRALAHPHAIYLEDHYPTRQRTEDYYLIQDELYQYPQAALAGSGFADYPLSTHHYDEHGYPQRAIALHLLYPRQGALWLHHFTSVNNQDYRDPGTKFFEALTPLRPWLAQHPNAQTPATQALMALDHFPGLGTVRKLQLEHWLTIIGRWLT</sequence>
<comment type="caution">
    <text evidence="1">The sequence shown here is derived from an EMBL/GenBank/DDBJ whole genome shotgun (WGS) entry which is preliminary data.</text>
</comment>
<organism evidence="1 2">
    <name type="scientific">Lacticaseibacillus baoqingensis</name>
    <dbReference type="NCBI Taxonomy" id="2486013"/>
    <lineage>
        <taxon>Bacteria</taxon>
        <taxon>Bacillati</taxon>
        <taxon>Bacillota</taxon>
        <taxon>Bacilli</taxon>
        <taxon>Lactobacillales</taxon>
        <taxon>Lactobacillaceae</taxon>
        <taxon>Lacticaseibacillus</taxon>
    </lineage>
</organism>